<proteinExistence type="predicted"/>
<keyword evidence="2" id="KW-1185">Reference proteome</keyword>
<dbReference type="Gene3D" id="3.100.10.20">
    <property type="entry name" value="CRISPR-associated endonuclease Cas1, N-terminal domain"/>
    <property type="match status" value="1"/>
</dbReference>
<dbReference type="InterPro" id="IPR042211">
    <property type="entry name" value="CRISPR-assoc_Cas1_N"/>
</dbReference>
<dbReference type="EMBL" id="BMFZ01000004">
    <property type="protein sequence ID" value="GGA43714.1"/>
    <property type="molecule type" value="Genomic_DNA"/>
</dbReference>
<evidence type="ECO:0000313" key="1">
    <source>
        <dbReference type="EMBL" id="GGA43714.1"/>
    </source>
</evidence>
<reference evidence="2" key="1">
    <citation type="journal article" date="2019" name="Int. J. Syst. Evol. Microbiol.">
        <title>The Global Catalogue of Microorganisms (GCM) 10K type strain sequencing project: providing services to taxonomists for standard genome sequencing and annotation.</title>
        <authorList>
            <consortium name="The Broad Institute Genomics Platform"/>
            <consortium name="The Broad Institute Genome Sequencing Center for Infectious Disease"/>
            <person name="Wu L."/>
            <person name="Ma J."/>
        </authorList>
    </citation>
    <scope>NUCLEOTIDE SEQUENCE [LARGE SCALE GENOMIC DNA]</scope>
    <source>
        <strain evidence="2">CGMCC 1.12806</strain>
    </source>
</reference>
<protein>
    <submittedName>
        <fullName evidence="1">Uncharacterized protein</fullName>
    </submittedName>
</protein>
<accession>A0ABQ1GH59</accession>
<dbReference type="Proteomes" id="UP000627464">
    <property type="component" value="Unassembled WGS sequence"/>
</dbReference>
<sequence>MANTTVVMLGTGTFVTQAAMCEFARAGVLVTRLRGLSMSVRAGINDNGFNGACHGRPIRLIYWSGSQRGIWLVE</sequence>
<comment type="caution">
    <text evidence="1">The sequence shown here is derived from an EMBL/GenBank/DDBJ whole genome shotgun (WGS) entry which is preliminary data.</text>
</comment>
<organism evidence="1 2">
    <name type="scientific">Hafnia psychrotolerans</name>
    <dbReference type="NCBI Taxonomy" id="1477018"/>
    <lineage>
        <taxon>Bacteria</taxon>
        <taxon>Pseudomonadati</taxon>
        <taxon>Pseudomonadota</taxon>
        <taxon>Gammaproteobacteria</taxon>
        <taxon>Enterobacterales</taxon>
        <taxon>Hafniaceae</taxon>
        <taxon>Hafnia</taxon>
    </lineage>
</organism>
<name>A0ABQ1GH59_9GAMM</name>
<evidence type="ECO:0000313" key="2">
    <source>
        <dbReference type="Proteomes" id="UP000627464"/>
    </source>
</evidence>
<gene>
    <name evidence="1" type="ORF">GCM10011328_18440</name>
</gene>